<evidence type="ECO:0000313" key="1">
    <source>
        <dbReference type="EMBL" id="MBX50233.1"/>
    </source>
</evidence>
<dbReference type="AlphaFoldDB" id="A0A2P2P6E1"/>
<dbReference type="EMBL" id="GGEC01069749">
    <property type="protein sequence ID" value="MBX50233.1"/>
    <property type="molecule type" value="Transcribed_RNA"/>
</dbReference>
<accession>A0A2P2P6E1</accession>
<proteinExistence type="predicted"/>
<reference evidence="1" key="1">
    <citation type="submission" date="2018-02" db="EMBL/GenBank/DDBJ databases">
        <title>Rhizophora mucronata_Transcriptome.</title>
        <authorList>
            <person name="Meera S.P."/>
            <person name="Sreeshan A."/>
            <person name="Augustine A."/>
        </authorList>
    </citation>
    <scope>NUCLEOTIDE SEQUENCE</scope>
    <source>
        <tissue evidence="1">Leaf</tissue>
    </source>
</reference>
<name>A0A2P2P6E1_RHIMU</name>
<sequence length="27" mass="3010">MIGTISLPFNSLLCTQGMSKVNKNKRK</sequence>
<organism evidence="1">
    <name type="scientific">Rhizophora mucronata</name>
    <name type="common">Asiatic mangrove</name>
    <dbReference type="NCBI Taxonomy" id="61149"/>
    <lineage>
        <taxon>Eukaryota</taxon>
        <taxon>Viridiplantae</taxon>
        <taxon>Streptophyta</taxon>
        <taxon>Embryophyta</taxon>
        <taxon>Tracheophyta</taxon>
        <taxon>Spermatophyta</taxon>
        <taxon>Magnoliopsida</taxon>
        <taxon>eudicotyledons</taxon>
        <taxon>Gunneridae</taxon>
        <taxon>Pentapetalae</taxon>
        <taxon>rosids</taxon>
        <taxon>fabids</taxon>
        <taxon>Malpighiales</taxon>
        <taxon>Rhizophoraceae</taxon>
        <taxon>Rhizophora</taxon>
    </lineage>
</organism>
<protein>
    <submittedName>
        <fullName evidence="1">Uncharacterized protein</fullName>
    </submittedName>
</protein>